<dbReference type="GO" id="GO:1990189">
    <property type="term" value="F:protein N-terminal-serine acetyltransferase activity"/>
    <property type="evidence" value="ECO:0007669"/>
    <property type="project" value="TreeGrafter"/>
</dbReference>
<reference evidence="3 4" key="1">
    <citation type="submission" date="2017-09" db="EMBL/GenBank/DDBJ databases">
        <authorList>
            <person name="Lee N."/>
            <person name="Cho B.-K."/>
        </authorList>
    </citation>
    <scope>NUCLEOTIDE SEQUENCE [LARGE SCALE GENOMIC DNA]</scope>
    <source>
        <strain evidence="3 4">ATCC 27467</strain>
    </source>
</reference>
<name>A0A5P2USF1_9ACTN</name>
<feature type="region of interest" description="Disordered" evidence="1">
    <location>
        <begin position="1"/>
        <end position="23"/>
    </location>
</feature>
<organism evidence="3 4">
    <name type="scientific">Streptomyces subrutilus</name>
    <dbReference type="NCBI Taxonomy" id="36818"/>
    <lineage>
        <taxon>Bacteria</taxon>
        <taxon>Bacillati</taxon>
        <taxon>Actinomycetota</taxon>
        <taxon>Actinomycetes</taxon>
        <taxon>Kitasatosporales</taxon>
        <taxon>Streptomycetaceae</taxon>
        <taxon>Streptomyces</taxon>
    </lineage>
</organism>
<keyword evidence="3" id="KW-0808">Transferase</keyword>
<dbReference type="EMBL" id="CP023701">
    <property type="protein sequence ID" value="QEU82088.1"/>
    <property type="molecule type" value="Genomic_DNA"/>
</dbReference>
<dbReference type="Pfam" id="PF13302">
    <property type="entry name" value="Acetyltransf_3"/>
    <property type="match status" value="1"/>
</dbReference>
<dbReference type="Proteomes" id="UP000326831">
    <property type="component" value="Chromosome"/>
</dbReference>
<dbReference type="PROSITE" id="PS51186">
    <property type="entry name" value="GNAT"/>
    <property type="match status" value="1"/>
</dbReference>
<keyword evidence="4" id="KW-1185">Reference proteome</keyword>
<protein>
    <submittedName>
        <fullName evidence="3">N-acetyltransferase</fullName>
    </submittedName>
</protein>
<dbReference type="GO" id="GO:0008999">
    <property type="term" value="F:protein-N-terminal-alanine acetyltransferase activity"/>
    <property type="evidence" value="ECO:0007669"/>
    <property type="project" value="TreeGrafter"/>
</dbReference>
<gene>
    <name evidence="3" type="ORF">CP968_30860</name>
</gene>
<dbReference type="InterPro" id="IPR000182">
    <property type="entry name" value="GNAT_dom"/>
</dbReference>
<dbReference type="FunFam" id="3.40.630.30:FF:000047">
    <property type="entry name" value="Acetyltransferase, GNAT family"/>
    <property type="match status" value="1"/>
</dbReference>
<dbReference type="OrthoDB" id="9795199at2"/>
<dbReference type="InterPro" id="IPR016181">
    <property type="entry name" value="Acyl_CoA_acyltransferase"/>
</dbReference>
<dbReference type="PANTHER" id="PTHR43441:SF2">
    <property type="entry name" value="FAMILY ACETYLTRANSFERASE, PUTATIVE (AFU_ORTHOLOGUE AFUA_7G00850)-RELATED"/>
    <property type="match status" value="1"/>
</dbReference>
<proteinExistence type="predicted"/>
<dbReference type="KEGG" id="ssub:CP968_30860"/>
<evidence type="ECO:0000313" key="4">
    <source>
        <dbReference type="Proteomes" id="UP000326831"/>
    </source>
</evidence>
<dbReference type="Gene3D" id="3.40.630.30">
    <property type="match status" value="1"/>
</dbReference>
<evidence type="ECO:0000313" key="3">
    <source>
        <dbReference type="EMBL" id="QEU82088.1"/>
    </source>
</evidence>
<dbReference type="AlphaFoldDB" id="A0A5P2USF1"/>
<evidence type="ECO:0000256" key="1">
    <source>
        <dbReference type="SAM" id="MobiDB-lite"/>
    </source>
</evidence>
<feature type="domain" description="N-acetyltransferase" evidence="2">
    <location>
        <begin position="66"/>
        <end position="224"/>
    </location>
</feature>
<evidence type="ECO:0000259" key="2">
    <source>
        <dbReference type="PROSITE" id="PS51186"/>
    </source>
</evidence>
<dbReference type="PANTHER" id="PTHR43441">
    <property type="entry name" value="RIBOSOMAL-PROTEIN-SERINE ACETYLTRANSFERASE"/>
    <property type="match status" value="1"/>
</dbReference>
<dbReference type="InterPro" id="IPR051908">
    <property type="entry name" value="Ribosomal_N-acetyltransferase"/>
</dbReference>
<feature type="compositionally biased region" description="Pro residues" evidence="1">
    <location>
        <begin position="1"/>
        <end position="11"/>
    </location>
</feature>
<sequence length="271" mass="30166">MTAHPPSPPAPSRLGHGDGPATAVHRTREGRAALRLNEYDQPVGEPVPDWSPRPLPGAVTLAGRFCRLEPLDADRHAAELHAAYRTGSDGRDWTYMAVGPFEQARDYRRYVEEAAAGSDPRHYAVIDLRDGRAVGTLALMRQDPVHGVIEIGNVMFSPAMKRRPLSTEAQFLAMRYVFDDLGYRRHEWKCDSLNAPSRTTAVRLGFTFEGVFRQAVVYKGRTRDTAWYSVTDTEWPAVGRALRAWLAPENFDDRAVQRRALAELRAAAAGG</sequence>
<accession>A0A5P2USF1</accession>
<dbReference type="SUPFAM" id="SSF55729">
    <property type="entry name" value="Acyl-CoA N-acyltransferases (Nat)"/>
    <property type="match status" value="1"/>
</dbReference>